<name>A0ACB9GQB8_9ASTR</name>
<comment type="caution">
    <text evidence="1">The sequence shown here is derived from an EMBL/GenBank/DDBJ whole genome shotgun (WGS) entry which is preliminary data.</text>
</comment>
<reference evidence="1 2" key="2">
    <citation type="journal article" date="2022" name="Mol. Ecol. Resour.">
        <title>The genomes of chicory, endive, great burdock and yacon provide insights into Asteraceae paleo-polyploidization history and plant inulin production.</title>
        <authorList>
            <person name="Fan W."/>
            <person name="Wang S."/>
            <person name="Wang H."/>
            <person name="Wang A."/>
            <person name="Jiang F."/>
            <person name="Liu H."/>
            <person name="Zhao H."/>
            <person name="Xu D."/>
            <person name="Zhang Y."/>
        </authorList>
    </citation>
    <scope>NUCLEOTIDE SEQUENCE [LARGE SCALE GENOMIC DNA]</scope>
    <source>
        <strain evidence="2">cv. Yunnan</strain>
        <tissue evidence="1">Leaves</tissue>
    </source>
</reference>
<protein>
    <submittedName>
        <fullName evidence="1">Uncharacterized protein</fullName>
    </submittedName>
</protein>
<dbReference type="Proteomes" id="UP001056120">
    <property type="component" value="Linkage Group LG14"/>
</dbReference>
<proteinExistence type="predicted"/>
<accession>A0ACB9GQB8</accession>
<dbReference type="EMBL" id="CM042031">
    <property type="protein sequence ID" value="KAI3785406.1"/>
    <property type="molecule type" value="Genomic_DNA"/>
</dbReference>
<evidence type="ECO:0000313" key="2">
    <source>
        <dbReference type="Proteomes" id="UP001056120"/>
    </source>
</evidence>
<sequence length="656" mass="76140">MTKQWDLKQLLGSGCTPSSHCATVTALAVAVGFEDGRKSSRIAQRISFSKFTNKQSDPLMVNDSEDEQNAQTGVKKIKIIYRPENEDKVVSKKKKRGDDEEFDMEMRKKISKKPKVEKKRKDEDSEDTVTDPELKTKLEKIQKKSKSKKMTDEKNVKSEGRVKVHQLLGKKLTSMTYKKKIEGNVKSWRNLYEEKYVASPDIVNRISQSSDDDSILFKLDFLVLFMSTMVEIQKHGKCMLDFIHYITDDTNLGGIDWYSYIINSMKKCKEGQERCNVNSKFVSALTILTLLYVDRVNCPSENVERKMPPIQFWTMNALRSREECEINNGGFGLGELRELYVDLKGDESNVDEKCNEKEPNMENLSDDFFQPDNLMLEIKKIFERALCEAYSLYPENKEVKEFVEKYKSVYKEIIDVEKDVADTEKDEAYTEKDVAADTEKDVEKDVADNEKDVEKDVADTNWTQFFNNNNNLEEIIICENAKKLGTKEKEKEGIDTEVNEKEKESIDTEVKVKESETIDTEVNMEEIIDTEKKEKEIIEPTLPNFSFKLSQSTQESEKESKVDEPTEKTKELLKDGKKKASTLENKYVRKNEKRLKTVTEPLRSPYIVRAMDAKKGVNAQERLIWEYLTYGLRDEEEEELEKLEKDEQEEVENSFM</sequence>
<evidence type="ECO:0000313" key="1">
    <source>
        <dbReference type="EMBL" id="KAI3785406.1"/>
    </source>
</evidence>
<keyword evidence="2" id="KW-1185">Reference proteome</keyword>
<reference evidence="2" key="1">
    <citation type="journal article" date="2022" name="Mol. Ecol. Resour.">
        <title>The genomes of chicory, endive, great burdock and yacon provide insights into Asteraceae palaeo-polyploidization history and plant inulin production.</title>
        <authorList>
            <person name="Fan W."/>
            <person name="Wang S."/>
            <person name="Wang H."/>
            <person name="Wang A."/>
            <person name="Jiang F."/>
            <person name="Liu H."/>
            <person name="Zhao H."/>
            <person name="Xu D."/>
            <person name="Zhang Y."/>
        </authorList>
    </citation>
    <scope>NUCLEOTIDE SEQUENCE [LARGE SCALE GENOMIC DNA]</scope>
    <source>
        <strain evidence="2">cv. Yunnan</strain>
    </source>
</reference>
<organism evidence="1 2">
    <name type="scientific">Smallanthus sonchifolius</name>
    <dbReference type="NCBI Taxonomy" id="185202"/>
    <lineage>
        <taxon>Eukaryota</taxon>
        <taxon>Viridiplantae</taxon>
        <taxon>Streptophyta</taxon>
        <taxon>Embryophyta</taxon>
        <taxon>Tracheophyta</taxon>
        <taxon>Spermatophyta</taxon>
        <taxon>Magnoliopsida</taxon>
        <taxon>eudicotyledons</taxon>
        <taxon>Gunneridae</taxon>
        <taxon>Pentapetalae</taxon>
        <taxon>asterids</taxon>
        <taxon>campanulids</taxon>
        <taxon>Asterales</taxon>
        <taxon>Asteraceae</taxon>
        <taxon>Asteroideae</taxon>
        <taxon>Heliantheae alliance</taxon>
        <taxon>Millerieae</taxon>
        <taxon>Smallanthus</taxon>
    </lineage>
</organism>
<gene>
    <name evidence="1" type="ORF">L1987_44524</name>
</gene>